<evidence type="ECO:0000313" key="2">
    <source>
        <dbReference type="Proteomes" id="UP001515641"/>
    </source>
</evidence>
<reference evidence="1 2" key="1">
    <citation type="submission" date="2020-03" db="EMBL/GenBank/DDBJ databases">
        <title>Draft genome sequence of environmentally isolated cultures.</title>
        <authorList>
            <person name="Wilson H.S."/>
            <person name="De Leon M.E."/>
        </authorList>
    </citation>
    <scope>NUCLEOTIDE SEQUENCE [LARGE SCALE GENOMIC DNA]</scope>
    <source>
        <strain evidence="1 2">HSC-31F16</strain>
    </source>
</reference>
<dbReference type="RefSeq" id="WP_166451027.1">
    <property type="nucleotide sequence ID" value="NZ_JAAOMA010000004.1"/>
</dbReference>
<organism evidence="1 2">
    <name type="scientific">Chromobacterium fluminis</name>
    <dbReference type="NCBI Taxonomy" id="3044269"/>
    <lineage>
        <taxon>Bacteria</taxon>
        <taxon>Pseudomonadati</taxon>
        <taxon>Pseudomonadota</taxon>
        <taxon>Betaproteobacteria</taxon>
        <taxon>Neisseriales</taxon>
        <taxon>Chromobacteriaceae</taxon>
        <taxon>Chromobacterium</taxon>
    </lineage>
</organism>
<dbReference type="EMBL" id="JAAOMA010000004">
    <property type="protein sequence ID" value="NHR04517.1"/>
    <property type="molecule type" value="Genomic_DNA"/>
</dbReference>
<comment type="caution">
    <text evidence="1">The sequence shown here is derived from an EMBL/GenBank/DDBJ whole genome shotgun (WGS) entry which is preliminary data.</text>
</comment>
<dbReference type="Proteomes" id="UP001515641">
    <property type="component" value="Unassembled WGS sequence"/>
</dbReference>
<name>A0ABX0LAW9_9NEIS</name>
<sequence length="233" mass="25557">MLNGEFFQLGPCQVFLAKPRCELQEWRQKQNQPWKKEDLPPSTKVQTLECRVEALLRMGYEWVGSAEFDETTLQVIAVLATSASAGRSPVQPDFLVASSITSSKQGAIDRLTQAGIEFAKATDSILVGTMTIMVAEVGGVCSLTSRIKASSTEALINALVVAKLLDMQTTEVDRPDAVFPFVDTGACRQRLSQWAEDGIVNSNCIDLAEEKNLLPKQINFQRDISLSVPSFSL</sequence>
<accession>A0ABX0LAW9</accession>
<protein>
    <submittedName>
        <fullName evidence="1">Uncharacterized protein</fullName>
    </submittedName>
</protein>
<gene>
    <name evidence="1" type="ORF">HA052_04840</name>
</gene>
<keyword evidence="2" id="KW-1185">Reference proteome</keyword>
<evidence type="ECO:0000313" key="1">
    <source>
        <dbReference type="EMBL" id="NHR04517.1"/>
    </source>
</evidence>
<proteinExistence type="predicted"/>